<evidence type="ECO:0000256" key="2">
    <source>
        <dbReference type="SAM" id="Phobius"/>
    </source>
</evidence>
<protein>
    <submittedName>
        <fullName evidence="3">Uncharacterized protein</fullName>
    </submittedName>
</protein>
<sequence length="116" mass="13344">MQPISALRRVPASQACKSARTQQLFVQARRSYGDKAAPSRPEAQSQNSRLPLYALGFAVCWVPFYYFFHSNKPPRSEQAKIEAARRERGTENETRDPRDSEIKTLEQKKAMENKNK</sequence>
<keyword evidence="4" id="KW-1185">Reference proteome</keyword>
<feature type="compositionally biased region" description="Basic and acidic residues" evidence="1">
    <location>
        <begin position="74"/>
        <end position="116"/>
    </location>
</feature>
<dbReference type="RefSeq" id="XP_013317132.1">
    <property type="nucleotide sequence ID" value="XM_013461678.1"/>
</dbReference>
<accession>A0A0D2EMB2</accession>
<organism evidence="3 4">
    <name type="scientific">Exophiala xenobiotica</name>
    <dbReference type="NCBI Taxonomy" id="348802"/>
    <lineage>
        <taxon>Eukaryota</taxon>
        <taxon>Fungi</taxon>
        <taxon>Dikarya</taxon>
        <taxon>Ascomycota</taxon>
        <taxon>Pezizomycotina</taxon>
        <taxon>Eurotiomycetes</taxon>
        <taxon>Chaetothyriomycetidae</taxon>
        <taxon>Chaetothyriales</taxon>
        <taxon>Herpotrichiellaceae</taxon>
        <taxon>Exophiala</taxon>
    </lineage>
</organism>
<dbReference type="Proteomes" id="UP000054342">
    <property type="component" value="Unassembled WGS sequence"/>
</dbReference>
<dbReference type="GeneID" id="25327109"/>
<name>A0A0D2EMB2_9EURO</name>
<keyword evidence="2" id="KW-1133">Transmembrane helix</keyword>
<proteinExistence type="predicted"/>
<feature type="transmembrane region" description="Helical" evidence="2">
    <location>
        <begin position="50"/>
        <end position="68"/>
    </location>
</feature>
<feature type="region of interest" description="Disordered" evidence="1">
    <location>
        <begin position="70"/>
        <end position="116"/>
    </location>
</feature>
<dbReference type="AlphaFoldDB" id="A0A0D2EMB2"/>
<evidence type="ECO:0000256" key="1">
    <source>
        <dbReference type="SAM" id="MobiDB-lite"/>
    </source>
</evidence>
<reference evidence="3 4" key="1">
    <citation type="submission" date="2015-01" db="EMBL/GenBank/DDBJ databases">
        <title>The Genome Sequence of Exophiala xenobiotica CBS118157.</title>
        <authorList>
            <consortium name="The Broad Institute Genomics Platform"/>
            <person name="Cuomo C."/>
            <person name="de Hoog S."/>
            <person name="Gorbushina A."/>
            <person name="Stielow B."/>
            <person name="Teixiera M."/>
            <person name="Abouelleil A."/>
            <person name="Chapman S.B."/>
            <person name="Priest M."/>
            <person name="Young S.K."/>
            <person name="Wortman J."/>
            <person name="Nusbaum C."/>
            <person name="Birren B."/>
        </authorList>
    </citation>
    <scope>NUCLEOTIDE SEQUENCE [LARGE SCALE GENOMIC DNA]</scope>
    <source>
        <strain evidence="3 4">CBS 118157</strain>
    </source>
</reference>
<dbReference type="HOGENOM" id="CLU_166264_0_0_1"/>
<dbReference type="EMBL" id="KN847319">
    <property type="protein sequence ID" value="KIW56548.1"/>
    <property type="molecule type" value="Genomic_DNA"/>
</dbReference>
<keyword evidence="2" id="KW-0472">Membrane</keyword>
<evidence type="ECO:0000313" key="3">
    <source>
        <dbReference type="EMBL" id="KIW56548.1"/>
    </source>
</evidence>
<gene>
    <name evidence="3" type="ORF">PV05_05201</name>
</gene>
<evidence type="ECO:0000313" key="4">
    <source>
        <dbReference type="Proteomes" id="UP000054342"/>
    </source>
</evidence>
<keyword evidence="2" id="KW-0812">Transmembrane</keyword>
<dbReference type="OrthoDB" id="4119698at2759"/>